<dbReference type="PANTHER" id="PTHR37305:SF1">
    <property type="entry name" value="MEMBRANE PROTEIN"/>
    <property type="match status" value="1"/>
</dbReference>
<dbReference type="EMBL" id="MZGV01000069">
    <property type="protein sequence ID" value="OPJ57902.1"/>
    <property type="molecule type" value="Genomic_DNA"/>
</dbReference>
<keyword evidence="1" id="KW-0472">Membrane</keyword>
<reference evidence="2 3" key="1">
    <citation type="submission" date="2017-03" db="EMBL/GenBank/DDBJ databases">
        <title>Genome sequence of Clostridium oryzae DSM 28571.</title>
        <authorList>
            <person name="Poehlein A."/>
            <person name="Daniel R."/>
        </authorList>
    </citation>
    <scope>NUCLEOTIDE SEQUENCE [LARGE SCALE GENOMIC DNA]</scope>
    <source>
        <strain evidence="2 3">DSM 28571</strain>
    </source>
</reference>
<dbReference type="STRING" id="1450648.CLORY_38650"/>
<gene>
    <name evidence="2" type="ORF">CLORY_38650</name>
</gene>
<organism evidence="2 3">
    <name type="scientific">Clostridium oryzae</name>
    <dbReference type="NCBI Taxonomy" id="1450648"/>
    <lineage>
        <taxon>Bacteria</taxon>
        <taxon>Bacillati</taxon>
        <taxon>Bacillota</taxon>
        <taxon>Clostridia</taxon>
        <taxon>Eubacteriales</taxon>
        <taxon>Clostridiaceae</taxon>
        <taxon>Clostridium</taxon>
    </lineage>
</organism>
<evidence type="ECO:0000313" key="2">
    <source>
        <dbReference type="EMBL" id="OPJ57902.1"/>
    </source>
</evidence>
<dbReference type="PANTHER" id="PTHR37305">
    <property type="entry name" value="INTEGRAL MEMBRANE PROTEIN-RELATED"/>
    <property type="match status" value="1"/>
</dbReference>
<keyword evidence="3" id="KW-1185">Reference proteome</keyword>
<name>A0A1V4ID23_9CLOT</name>
<feature type="transmembrane region" description="Helical" evidence="1">
    <location>
        <begin position="133"/>
        <end position="154"/>
    </location>
</feature>
<sequence>MINYIKAELYRNFNRKYFWLYTGIIVAAIVGLNLLLRASASGSNSYNLSIAMGLSVRMLTVPIFLAFVTLDFSILEEYKNLTMKNVLSFGLPRSTYILSKFIVSVFFSLLLALIVMVSFYGSTALLFGIGHKAGAITFSTLLSIIAASIPLWIASLAIGTFISVIISNPTIVSFVFAFLFLVGAQLVKLLYMLVSHNFIHVYNILITPQLGNFAVKFTSASIEKAVISGIIYTIVFIGLSIIIFNKKEIK</sequence>
<dbReference type="Pfam" id="PF12730">
    <property type="entry name" value="ABC2_membrane_4"/>
    <property type="match status" value="1"/>
</dbReference>
<proteinExistence type="predicted"/>
<feature type="transmembrane region" description="Helical" evidence="1">
    <location>
        <begin position="226"/>
        <end position="244"/>
    </location>
</feature>
<accession>A0A1V4ID23</accession>
<keyword evidence="1" id="KW-0812">Transmembrane</keyword>
<dbReference type="RefSeq" id="WP_079427557.1">
    <property type="nucleotide sequence ID" value="NZ_MZGV01000069.1"/>
</dbReference>
<dbReference type="Proteomes" id="UP000190080">
    <property type="component" value="Unassembled WGS sequence"/>
</dbReference>
<feature type="transmembrane region" description="Helical" evidence="1">
    <location>
        <begin position="95"/>
        <end position="121"/>
    </location>
</feature>
<evidence type="ECO:0000256" key="1">
    <source>
        <dbReference type="SAM" id="Phobius"/>
    </source>
</evidence>
<evidence type="ECO:0000313" key="3">
    <source>
        <dbReference type="Proteomes" id="UP000190080"/>
    </source>
</evidence>
<feature type="transmembrane region" description="Helical" evidence="1">
    <location>
        <begin position="48"/>
        <end position="75"/>
    </location>
</feature>
<dbReference type="OrthoDB" id="1707305at2"/>
<protein>
    <submittedName>
        <fullName evidence="2">ABC-2 family transporter protein</fullName>
    </submittedName>
</protein>
<feature type="transmembrane region" description="Helical" evidence="1">
    <location>
        <begin position="160"/>
        <end position="182"/>
    </location>
</feature>
<keyword evidence="1" id="KW-1133">Transmembrane helix</keyword>
<dbReference type="AlphaFoldDB" id="A0A1V4ID23"/>
<feature type="transmembrane region" description="Helical" evidence="1">
    <location>
        <begin position="18"/>
        <end position="36"/>
    </location>
</feature>
<comment type="caution">
    <text evidence="2">The sequence shown here is derived from an EMBL/GenBank/DDBJ whole genome shotgun (WGS) entry which is preliminary data.</text>
</comment>